<reference evidence="2" key="1">
    <citation type="submission" date="2022-11" db="UniProtKB">
        <authorList>
            <consortium name="WormBaseParasite"/>
        </authorList>
    </citation>
    <scope>IDENTIFICATION</scope>
</reference>
<proteinExistence type="predicted"/>
<dbReference type="Proteomes" id="UP000887576">
    <property type="component" value="Unplaced"/>
</dbReference>
<sequence length="174" mass="19784">MLYPKAIDETVQLSSESNSSSDEEIEATKARKKKKRINSDFSDRFKFTGVEVVKEDHLDGLRKFLEKRTPSSLQENIEKEKNRVKSALAVDIVDKEEDVTTAEFNDDGSDSDDSLVQEHVETEDKIREKSVKIPKKKKEDGYFDEASNDIVKAAADQGLLAFQEMNLSRPLLKK</sequence>
<name>A0AC34Q7C6_9BILA</name>
<protein>
    <submittedName>
        <fullName evidence="2">Uncharacterized protein</fullName>
    </submittedName>
</protein>
<dbReference type="WBParaSite" id="JU765_v2.g13704.t1">
    <property type="protein sequence ID" value="JU765_v2.g13704.t1"/>
    <property type="gene ID" value="JU765_v2.g13704"/>
</dbReference>
<organism evidence="1 2">
    <name type="scientific">Panagrolaimus sp. JU765</name>
    <dbReference type="NCBI Taxonomy" id="591449"/>
    <lineage>
        <taxon>Eukaryota</taxon>
        <taxon>Metazoa</taxon>
        <taxon>Ecdysozoa</taxon>
        <taxon>Nematoda</taxon>
        <taxon>Chromadorea</taxon>
        <taxon>Rhabditida</taxon>
        <taxon>Tylenchina</taxon>
        <taxon>Panagrolaimomorpha</taxon>
        <taxon>Panagrolaimoidea</taxon>
        <taxon>Panagrolaimidae</taxon>
        <taxon>Panagrolaimus</taxon>
    </lineage>
</organism>
<evidence type="ECO:0000313" key="1">
    <source>
        <dbReference type="Proteomes" id="UP000887576"/>
    </source>
</evidence>
<evidence type="ECO:0000313" key="2">
    <source>
        <dbReference type="WBParaSite" id="JU765_v2.g13704.t1"/>
    </source>
</evidence>
<accession>A0AC34Q7C6</accession>